<dbReference type="AlphaFoldDB" id="A0A843XVU1"/>
<organism evidence="2 3">
    <name type="scientific">Colocasia esculenta</name>
    <name type="common">Wild taro</name>
    <name type="synonym">Arum esculentum</name>
    <dbReference type="NCBI Taxonomy" id="4460"/>
    <lineage>
        <taxon>Eukaryota</taxon>
        <taxon>Viridiplantae</taxon>
        <taxon>Streptophyta</taxon>
        <taxon>Embryophyta</taxon>
        <taxon>Tracheophyta</taxon>
        <taxon>Spermatophyta</taxon>
        <taxon>Magnoliopsida</taxon>
        <taxon>Liliopsida</taxon>
        <taxon>Araceae</taxon>
        <taxon>Aroideae</taxon>
        <taxon>Colocasieae</taxon>
        <taxon>Colocasia</taxon>
    </lineage>
</organism>
<evidence type="ECO:0000313" key="3">
    <source>
        <dbReference type="Proteomes" id="UP000652761"/>
    </source>
</evidence>
<name>A0A843XVU1_COLES</name>
<evidence type="ECO:0000313" key="2">
    <source>
        <dbReference type="EMBL" id="MQM22895.1"/>
    </source>
</evidence>
<dbReference type="Proteomes" id="UP000652761">
    <property type="component" value="Unassembled WGS sequence"/>
</dbReference>
<comment type="caution">
    <text evidence="2">The sequence shown here is derived from an EMBL/GenBank/DDBJ whole genome shotgun (WGS) entry which is preliminary data.</text>
</comment>
<feature type="compositionally biased region" description="Low complexity" evidence="1">
    <location>
        <begin position="47"/>
        <end position="57"/>
    </location>
</feature>
<feature type="compositionally biased region" description="Pro residues" evidence="1">
    <location>
        <begin position="31"/>
        <end position="46"/>
    </location>
</feature>
<proteinExistence type="predicted"/>
<feature type="compositionally biased region" description="Low complexity" evidence="1">
    <location>
        <begin position="7"/>
        <end position="30"/>
    </location>
</feature>
<keyword evidence="3" id="KW-1185">Reference proteome</keyword>
<sequence>MVGGARSGSSSGRSSRGRGLFQASVSGSSSVPPPVAAGPSSIPPPVAAGSVVGPSSISIDEHRPSKLILF</sequence>
<protein>
    <submittedName>
        <fullName evidence="2">Uncharacterized protein</fullName>
    </submittedName>
</protein>
<reference evidence="2" key="1">
    <citation type="submission" date="2017-07" db="EMBL/GenBank/DDBJ databases">
        <title>Taro Niue Genome Assembly and Annotation.</title>
        <authorList>
            <person name="Atibalentja N."/>
            <person name="Keating K."/>
            <person name="Fields C.J."/>
        </authorList>
    </citation>
    <scope>NUCLEOTIDE SEQUENCE</scope>
    <source>
        <strain evidence="2">Niue_2</strain>
        <tissue evidence="2">Leaf</tissue>
    </source>
</reference>
<gene>
    <name evidence="2" type="ORF">Taro_055954</name>
</gene>
<accession>A0A843XVU1</accession>
<feature type="region of interest" description="Disordered" evidence="1">
    <location>
        <begin position="1"/>
        <end position="57"/>
    </location>
</feature>
<evidence type="ECO:0000256" key="1">
    <source>
        <dbReference type="SAM" id="MobiDB-lite"/>
    </source>
</evidence>
<dbReference type="EMBL" id="NMUH01014324">
    <property type="protein sequence ID" value="MQM22895.1"/>
    <property type="molecule type" value="Genomic_DNA"/>
</dbReference>